<dbReference type="Proteomes" id="UP000428803">
    <property type="component" value="Chromosome"/>
</dbReference>
<dbReference type="Pfam" id="PF07486">
    <property type="entry name" value="Hydrolase_2"/>
    <property type="match status" value="1"/>
</dbReference>
<evidence type="ECO:0000259" key="1">
    <source>
        <dbReference type="Pfam" id="PF07486"/>
    </source>
</evidence>
<dbReference type="Gene3D" id="1.10.10.2520">
    <property type="entry name" value="Cell wall hydrolase SleB, domain 1"/>
    <property type="match status" value="1"/>
</dbReference>
<proteinExistence type="predicted"/>
<dbReference type="InterPro" id="IPR042047">
    <property type="entry name" value="SleB_dom1"/>
</dbReference>
<dbReference type="EMBL" id="CP035733">
    <property type="protein sequence ID" value="QGY82019.1"/>
    <property type="molecule type" value="Genomic_DNA"/>
</dbReference>
<dbReference type="OrthoDB" id="9785345at2"/>
<dbReference type="KEGG" id="slaa:EUU25_16185"/>
<name>A0A6I6L805_9SPHN</name>
<gene>
    <name evidence="2" type="ORF">EUU25_16185</name>
</gene>
<evidence type="ECO:0000313" key="3">
    <source>
        <dbReference type="Proteomes" id="UP000428803"/>
    </source>
</evidence>
<evidence type="ECO:0000313" key="2">
    <source>
        <dbReference type="EMBL" id="QGY82019.1"/>
    </source>
</evidence>
<dbReference type="AlphaFoldDB" id="A0A6I6L805"/>
<dbReference type="GO" id="GO:0016787">
    <property type="term" value="F:hydrolase activity"/>
    <property type="evidence" value="ECO:0007669"/>
    <property type="project" value="InterPro"/>
</dbReference>
<dbReference type="InterPro" id="IPR011105">
    <property type="entry name" value="Cell_wall_hydrolase_SleB"/>
</dbReference>
<keyword evidence="3" id="KW-1185">Reference proteome</keyword>
<reference evidence="3" key="1">
    <citation type="submission" date="2019-01" db="EMBL/GenBank/DDBJ databases">
        <title>Sphingorhabdus lacus sp.nov., isolated from an oligotrophic freshwater lake.</title>
        <authorList>
            <person name="Park M."/>
        </authorList>
    </citation>
    <scope>NUCLEOTIDE SEQUENCE [LARGE SCALE GENOMIC DNA]</scope>
    <source>
        <strain evidence="3">IMCC1753</strain>
    </source>
</reference>
<accession>A0A6I6L805</accession>
<feature type="domain" description="Cell wall hydrolase SleB" evidence="1">
    <location>
        <begin position="124"/>
        <end position="233"/>
    </location>
</feature>
<dbReference type="RefSeq" id="WP_158902840.1">
    <property type="nucleotide sequence ID" value="NZ_CP035733.1"/>
</dbReference>
<sequence length="351" mass="37738">MLRSKAKYASRSVGIFALFAAVGLLLSVAVGAVYTAIAAPIGIWRISQDSKEAAKPPASEPIQFRFREDVDPEAAVAINAAVPDTQEPIVPALPFSIQSSSISARSKMLAIECLTAAVYYEADSESVTGQRAVAQVVLNRVRHPEYANSVCGVVFQGSERTTGCQFSFTCDGSLARRPSQAGWARAQAIAARALAGYVEPSVGLATHYHTIWVVPYWSSSLSKLRTVGSHIFYRWSGRNGTLAAFRNRYSGIEQLPQMKVAGSTPVSEEIFVNIGADADVAAAIEMERPLSTELHDAKSETGLLVTPQTRIISENQNRKEKAGIVNGSGLIVDKNRVGTRADGPSLLIDRQ</sequence>
<organism evidence="2 3">
    <name type="scientific">Sphingorhabdus lacus</name>
    <dbReference type="NCBI Taxonomy" id="392610"/>
    <lineage>
        <taxon>Bacteria</taxon>
        <taxon>Pseudomonadati</taxon>
        <taxon>Pseudomonadota</taxon>
        <taxon>Alphaproteobacteria</taxon>
        <taxon>Sphingomonadales</taxon>
        <taxon>Sphingomonadaceae</taxon>
        <taxon>Sphingorhabdus</taxon>
    </lineage>
</organism>
<protein>
    <recommendedName>
        <fullName evidence="1">Cell wall hydrolase SleB domain-containing protein</fullName>
    </recommendedName>
</protein>